<dbReference type="InterPro" id="IPR017853">
    <property type="entry name" value="GH"/>
</dbReference>
<feature type="domain" description="Glycosyl hydrolase family 13 catalytic" evidence="2">
    <location>
        <begin position="38"/>
        <end position="500"/>
    </location>
</feature>
<sequence>MSILSVTDPRLRETILPSPGRQRLSPSPVSWEDQVLYFLLPDRFSNGDEAGALDSEGIATSGSVRSFAPSDNANAIRSHKDALKWQANGNTFQGGTLRGILSKLGYLKRLGITTLWVGPIFKQVPTDEHSYHGYGVQNFLEVDPHFGTKEQLRNLVKRAHELGMYVVLDIILNHSGNVFAYKSGEQAWTGQKYPVEGFRDSLGQPSIPFRPLDLRQSTFQKVEDCAIWPWELQYPACFAREGTISNWDRDPEYIRGDFYSLKNIDLGTGNADNFVASPALRTLCEVYKYWIAYADLDGYRIDTVRHMGDGPTRHLCTILHEYASSVGKENFFLVGEVTGSRAFDTVEVTGLDAALAIGNIQEKLWKLPKGYVNPTEYFDLFRNAAYLKKGTDAWLGKKLVTMIDDHDQVWRPGDDKARFCSEGEGDRLVFAAVALNLTTLGIPCIYYGTEQRFDGRGTSDRYIREAMFGGGFGAFRSRDRHFFDESNAVFTEISKITQLRKRYKALRRGRQYLREISSDGQRFSVPHVLEGRLKSIVAWSRVFADHEIVLAINTDTRYRRDAFVAIDPEIHAEGHALQCVYQYPATGGKMTTNVLALGEKAVHISLPPCGFAMYL</sequence>
<dbReference type="GO" id="GO:0016787">
    <property type="term" value="F:hydrolase activity"/>
    <property type="evidence" value="ECO:0007669"/>
    <property type="project" value="UniProtKB-KW"/>
</dbReference>
<dbReference type="InterPro" id="IPR006047">
    <property type="entry name" value="GH13_cat_dom"/>
</dbReference>
<dbReference type="GO" id="GO:0005975">
    <property type="term" value="P:carbohydrate metabolic process"/>
    <property type="evidence" value="ECO:0007669"/>
    <property type="project" value="InterPro"/>
</dbReference>
<dbReference type="SMART" id="SM00642">
    <property type="entry name" value="Aamy"/>
    <property type="match status" value="1"/>
</dbReference>
<dbReference type="EMBL" id="MU004388">
    <property type="protein sequence ID" value="KAF2653042.1"/>
    <property type="molecule type" value="Genomic_DNA"/>
</dbReference>
<dbReference type="Pfam" id="PF00128">
    <property type="entry name" value="Alpha-amylase"/>
    <property type="match status" value="1"/>
</dbReference>
<evidence type="ECO:0000313" key="3">
    <source>
        <dbReference type="EMBL" id="KAF2653042.1"/>
    </source>
</evidence>
<organism evidence="3 4">
    <name type="scientific">Lophiostoma macrostomum CBS 122681</name>
    <dbReference type="NCBI Taxonomy" id="1314788"/>
    <lineage>
        <taxon>Eukaryota</taxon>
        <taxon>Fungi</taxon>
        <taxon>Dikarya</taxon>
        <taxon>Ascomycota</taxon>
        <taxon>Pezizomycotina</taxon>
        <taxon>Dothideomycetes</taxon>
        <taxon>Pleosporomycetidae</taxon>
        <taxon>Pleosporales</taxon>
        <taxon>Lophiostomataceae</taxon>
        <taxon>Lophiostoma</taxon>
    </lineage>
</organism>
<dbReference type="AlphaFoldDB" id="A0A6A6SZZ6"/>
<gene>
    <name evidence="3" type="ORF">K491DRAFT_706044</name>
</gene>
<protein>
    <submittedName>
        <fullName evidence="3">Glycoside hydrolase family 13 protein</fullName>
    </submittedName>
</protein>
<dbReference type="OrthoDB" id="204980at2759"/>
<reference evidence="3" key="1">
    <citation type="journal article" date="2020" name="Stud. Mycol.">
        <title>101 Dothideomycetes genomes: a test case for predicting lifestyles and emergence of pathogens.</title>
        <authorList>
            <person name="Haridas S."/>
            <person name="Albert R."/>
            <person name="Binder M."/>
            <person name="Bloem J."/>
            <person name="Labutti K."/>
            <person name="Salamov A."/>
            <person name="Andreopoulos B."/>
            <person name="Baker S."/>
            <person name="Barry K."/>
            <person name="Bills G."/>
            <person name="Bluhm B."/>
            <person name="Cannon C."/>
            <person name="Castanera R."/>
            <person name="Culley D."/>
            <person name="Daum C."/>
            <person name="Ezra D."/>
            <person name="Gonzalez J."/>
            <person name="Henrissat B."/>
            <person name="Kuo A."/>
            <person name="Liang C."/>
            <person name="Lipzen A."/>
            <person name="Lutzoni F."/>
            <person name="Magnuson J."/>
            <person name="Mondo S."/>
            <person name="Nolan M."/>
            <person name="Ohm R."/>
            <person name="Pangilinan J."/>
            <person name="Park H.-J."/>
            <person name="Ramirez L."/>
            <person name="Alfaro M."/>
            <person name="Sun H."/>
            <person name="Tritt A."/>
            <person name="Yoshinaga Y."/>
            <person name="Zwiers L.-H."/>
            <person name="Turgeon B."/>
            <person name="Goodwin S."/>
            <person name="Spatafora J."/>
            <person name="Crous P."/>
            <person name="Grigoriev I."/>
        </authorList>
    </citation>
    <scope>NUCLEOTIDE SEQUENCE</scope>
    <source>
        <strain evidence="3">CBS 122681</strain>
    </source>
</reference>
<keyword evidence="4" id="KW-1185">Reference proteome</keyword>
<proteinExistence type="inferred from homology"/>
<dbReference type="Proteomes" id="UP000799324">
    <property type="component" value="Unassembled WGS sequence"/>
</dbReference>
<accession>A0A6A6SZZ6</accession>
<name>A0A6A6SZZ6_9PLEO</name>
<comment type="similarity">
    <text evidence="1">Belongs to the glycosyl hydrolase 13 family.</text>
</comment>
<dbReference type="CDD" id="cd11352">
    <property type="entry name" value="AmyAc_5"/>
    <property type="match status" value="1"/>
</dbReference>
<keyword evidence="3" id="KW-0378">Hydrolase</keyword>
<evidence type="ECO:0000259" key="2">
    <source>
        <dbReference type="SMART" id="SM00642"/>
    </source>
</evidence>
<dbReference type="PANTHER" id="PTHR10357:SF209">
    <property type="entry name" value="PERIPLASMIC ALPHA-AMYLASE"/>
    <property type="match status" value="1"/>
</dbReference>
<evidence type="ECO:0000313" key="4">
    <source>
        <dbReference type="Proteomes" id="UP000799324"/>
    </source>
</evidence>
<dbReference type="Gene3D" id="3.20.20.80">
    <property type="entry name" value="Glycosidases"/>
    <property type="match status" value="1"/>
</dbReference>
<evidence type="ECO:0000256" key="1">
    <source>
        <dbReference type="ARBA" id="ARBA00008061"/>
    </source>
</evidence>
<dbReference type="SUPFAM" id="SSF51445">
    <property type="entry name" value="(Trans)glycosidases"/>
    <property type="match status" value="1"/>
</dbReference>
<dbReference type="PANTHER" id="PTHR10357">
    <property type="entry name" value="ALPHA-AMYLASE FAMILY MEMBER"/>
    <property type="match status" value="1"/>
</dbReference>